<comment type="caution">
    <text evidence="2">The sequence shown here is derived from an EMBL/GenBank/DDBJ whole genome shotgun (WGS) entry which is preliminary data.</text>
</comment>
<evidence type="ECO:0000256" key="1">
    <source>
        <dbReference type="SAM" id="MobiDB-lite"/>
    </source>
</evidence>
<feature type="region of interest" description="Disordered" evidence="1">
    <location>
        <begin position="95"/>
        <end position="134"/>
    </location>
</feature>
<accession>A0A5N8VHL5</accession>
<dbReference type="Proteomes" id="UP000325849">
    <property type="component" value="Unassembled WGS sequence"/>
</dbReference>
<feature type="compositionally biased region" description="Basic and acidic residues" evidence="1">
    <location>
        <begin position="112"/>
        <end position="123"/>
    </location>
</feature>
<dbReference type="EMBL" id="VJZD01000109">
    <property type="protein sequence ID" value="MPY34336.1"/>
    <property type="molecule type" value="Genomic_DNA"/>
</dbReference>
<gene>
    <name evidence="2" type="ORF">FNH09_24800</name>
</gene>
<dbReference type="OrthoDB" id="185014at2"/>
<protein>
    <submittedName>
        <fullName evidence="2">Uncharacterized protein</fullName>
    </submittedName>
</protein>
<dbReference type="RefSeq" id="WP_152891658.1">
    <property type="nucleotide sequence ID" value="NZ_VJZD01000109.1"/>
</dbReference>
<evidence type="ECO:0000313" key="2">
    <source>
        <dbReference type="EMBL" id="MPY34336.1"/>
    </source>
</evidence>
<sequence length="376" mass="41957">MTEFGTPDAEISRPGHCPWDIRWEAAWTDMLPDAHRHAYGYFHRTLCGIEKPDMTGSQFGMWGGYPDECPDCKVAALAIDARWPEERRDGFRVSVPAVPRPRPEDQPGYVRPADELGRPDIRLPRTPARSTTRVLATRPPAHAHPEDGFRRIGDGPAAVRLPALWAGYGIEPYRPYDGQGRAFAWFRTYPLDTIPPLDEESFVGDFAWFGDIGDPLDHRTAVTDPIEAALAKDGLALPADFTALITRANLHRCLDREGGGAWTDVSGPLSSPADPADRMVLFFRDQQSCVMWYLYLHHDGQSAVVCSDRDFTRERAAGYGPDGEIFWTAPSVESFAYRFLVEARLSSAVYDKERAGDLDPELLAYLAHYVPGPGRP</sequence>
<name>A0A5N8VHL5_9ACTN</name>
<organism evidence="2 3">
    <name type="scientific">Streptomyces adustus</name>
    <dbReference type="NCBI Taxonomy" id="1609272"/>
    <lineage>
        <taxon>Bacteria</taxon>
        <taxon>Bacillati</taxon>
        <taxon>Actinomycetota</taxon>
        <taxon>Actinomycetes</taxon>
        <taxon>Kitasatosporales</taxon>
        <taxon>Streptomycetaceae</taxon>
        <taxon>Streptomyces</taxon>
    </lineage>
</organism>
<keyword evidence="3" id="KW-1185">Reference proteome</keyword>
<proteinExistence type="predicted"/>
<evidence type="ECO:0000313" key="3">
    <source>
        <dbReference type="Proteomes" id="UP000325849"/>
    </source>
</evidence>
<dbReference type="AlphaFoldDB" id="A0A5N8VHL5"/>
<reference evidence="2 3" key="1">
    <citation type="submission" date="2019-07" db="EMBL/GenBank/DDBJ databases">
        <title>New species of Amycolatopsis and Streptomyces.</title>
        <authorList>
            <person name="Duangmal K."/>
            <person name="Teo W.F.A."/>
            <person name="Lipun K."/>
        </authorList>
    </citation>
    <scope>NUCLEOTIDE SEQUENCE [LARGE SCALE GENOMIC DNA]</scope>
    <source>
        <strain evidence="2 3">NBRC 109810</strain>
    </source>
</reference>